<evidence type="ECO:0000313" key="2">
    <source>
        <dbReference type="Proteomes" id="UP000235828"/>
    </source>
</evidence>
<protein>
    <submittedName>
        <fullName evidence="1">Uncharacterized protein</fullName>
    </submittedName>
</protein>
<evidence type="ECO:0000313" key="1">
    <source>
        <dbReference type="EMBL" id="SON49713.1"/>
    </source>
</evidence>
<accession>A0A2N8ZCV8</accession>
<dbReference type="KEGG" id="vta:A1734"/>
<keyword evidence="2" id="KW-1185">Reference proteome</keyword>
<proteinExistence type="predicted"/>
<dbReference type="AlphaFoldDB" id="A0A2N8ZCV8"/>
<gene>
    <name evidence="1" type="ORF">VTAP4600_A1734</name>
</gene>
<dbReference type="Proteomes" id="UP000235828">
    <property type="component" value="Chromosome A"/>
</dbReference>
<reference evidence="1 2" key="1">
    <citation type="submission" date="2017-10" db="EMBL/GenBank/DDBJ databases">
        <authorList>
            <person name="Banno H."/>
            <person name="Chua N.-H."/>
        </authorList>
    </citation>
    <scope>NUCLEOTIDE SEQUENCE [LARGE SCALE GENOMIC DNA]</scope>
    <source>
        <strain evidence="1">Vibrio tapetis CECT4600</strain>
    </source>
</reference>
<name>A0A2N8ZCV8_9VIBR</name>
<organism evidence="1 2">
    <name type="scientific">Vibrio tapetis subsp. tapetis</name>
    <dbReference type="NCBI Taxonomy" id="1671868"/>
    <lineage>
        <taxon>Bacteria</taxon>
        <taxon>Pseudomonadati</taxon>
        <taxon>Pseudomonadota</taxon>
        <taxon>Gammaproteobacteria</taxon>
        <taxon>Vibrionales</taxon>
        <taxon>Vibrionaceae</taxon>
        <taxon>Vibrio</taxon>
    </lineage>
</organism>
<dbReference type="EMBL" id="LT960611">
    <property type="protein sequence ID" value="SON49713.1"/>
    <property type="molecule type" value="Genomic_DNA"/>
</dbReference>
<sequence>MRINQGRFLLDPLFLRRKGSIQGSSELFDIGRLVSAEFDASNVWVPFRYLLVVMN</sequence>